<evidence type="ECO:0000256" key="6">
    <source>
        <dbReference type="SAM" id="MobiDB-lite"/>
    </source>
</evidence>
<dbReference type="InterPro" id="IPR036737">
    <property type="entry name" value="OmpA-like_sf"/>
</dbReference>
<feature type="signal peptide" evidence="7">
    <location>
        <begin position="1"/>
        <end position="19"/>
    </location>
</feature>
<dbReference type="PRINTS" id="PR01023">
    <property type="entry name" value="NAFLGMOTY"/>
</dbReference>
<feature type="region of interest" description="Disordered" evidence="6">
    <location>
        <begin position="193"/>
        <end position="218"/>
    </location>
</feature>
<evidence type="ECO:0000256" key="5">
    <source>
        <dbReference type="PROSITE-ProRule" id="PRU00473"/>
    </source>
</evidence>
<dbReference type="InterPro" id="IPR050330">
    <property type="entry name" value="Bact_OuterMem_StrucFunc"/>
</dbReference>
<gene>
    <name evidence="9" type="ORF">ESA94_17050</name>
</gene>
<dbReference type="OrthoDB" id="1522982at2"/>
<dbReference type="GO" id="GO:0007155">
    <property type="term" value="P:cell adhesion"/>
    <property type="evidence" value="ECO:0007669"/>
    <property type="project" value="InterPro"/>
</dbReference>
<dbReference type="InterPro" id="IPR006665">
    <property type="entry name" value="OmpA-like"/>
</dbReference>
<dbReference type="Gene3D" id="4.10.1080.10">
    <property type="entry name" value="TSP type-3 repeat"/>
    <property type="match status" value="1"/>
</dbReference>
<dbReference type="AlphaFoldDB" id="A0A4Q1CF02"/>
<feature type="compositionally biased region" description="Pro residues" evidence="6">
    <location>
        <begin position="198"/>
        <end position="207"/>
    </location>
</feature>
<feature type="domain" description="OmpA-like" evidence="8">
    <location>
        <begin position="328"/>
        <end position="444"/>
    </location>
</feature>
<keyword evidence="10" id="KW-1185">Reference proteome</keyword>
<dbReference type="InterPro" id="IPR003367">
    <property type="entry name" value="Thrombospondin_3-like_rpt"/>
</dbReference>
<dbReference type="SUPFAM" id="SSF103647">
    <property type="entry name" value="TSP type-3 repeat"/>
    <property type="match status" value="1"/>
</dbReference>
<proteinExistence type="predicted"/>
<dbReference type="Pfam" id="PF02412">
    <property type="entry name" value="TSP_3"/>
    <property type="match status" value="3"/>
</dbReference>
<keyword evidence="4" id="KW-0998">Cell outer membrane</keyword>
<evidence type="ECO:0000313" key="9">
    <source>
        <dbReference type="EMBL" id="RXK58349.1"/>
    </source>
</evidence>
<evidence type="ECO:0000256" key="4">
    <source>
        <dbReference type="ARBA" id="ARBA00023237"/>
    </source>
</evidence>
<keyword evidence="3 5" id="KW-0472">Membrane</keyword>
<evidence type="ECO:0000256" key="1">
    <source>
        <dbReference type="ARBA" id="ARBA00004442"/>
    </source>
</evidence>
<keyword evidence="2 7" id="KW-0732">Signal</keyword>
<dbReference type="Proteomes" id="UP000290204">
    <property type="component" value="Unassembled WGS sequence"/>
</dbReference>
<dbReference type="GO" id="GO:0009279">
    <property type="term" value="C:cell outer membrane"/>
    <property type="evidence" value="ECO:0007669"/>
    <property type="project" value="UniProtKB-SubCell"/>
</dbReference>
<dbReference type="PANTHER" id="PTHR30329">
    <property type="entry name" value="STATOR ELEMENT OF FLAGELLAR MOTOR COMPLEX"/>
    <property type="match status" value="1"/>
</dbReference>
<accession>A0A4Q1CF02</accession>
<dbReference type="GO" id="GO:0005509">
    <property type="term" value="F:calcium ion binding"/>
    <property type="evidence" value="ECO:0007669"/>
    <property type="project" value="InterPro"/>
</dbReference>
<evidence type="ECO:0000259" key="8">
    <source>
        <dbReference type="PROSITE" id="PS51123"/>
    </source>
</evidence>
<dbReference type="PANTHER" id="PTHR30329:SF21">
    <property type="entry name" value="LIPOPROTEIN YIAD-RELATED"/>
    <property type="match status" value="1"/>
</dbReference>
<dbReference type="RefSeq" id="WP_129132149.1">
    <property type="nucleotide sequence ID" value="NZ_SDHW01000006.1"/>
</dbReference>
<evidence type="ECO:0000256" key="3">
    <source>
        <dbReference type="ARBA" id="ARBA00023136"/>
    </source>
</evidence>
<dbReference type="InterPro" id="IPR028974">
    <property type="entry name" value="TSP_type-3_rpt"/>
</dbReference>
<feature type="chain" id="PRO_5020423154" evidence="7">
    <location>
        <begin position="20"/>
        <end position="444"/>
    </location>
</feature>
<dbReference type="PRINTS" id="PR01021">
    <property type="entry name" value="OMPADOMAIN"/>
</dbReference>
<dbReference type="Pfam" id="PF00691">
    <property type="entry name" value="OmpA"/>
    <property type="match status" value="1"/>
</dbReference>
<sequence>MKKLLLLLFVMGGCSAAFAQKTDLKKQPSFGFQFSFFDYKSGVDIQSKGLAAVLREKQLGKVQRMSPGITLNYMQGLTNNIDVMARVGFSFLKYPTRGVTTISQGDKFYSEIDANLNFKLLSDNYWVVPYLQAGIGASMERTNYMAQMPFGAGLQINLGSQVFLHLNTNYRVPITAKANYGLAHSFGFSVPFTERKALPPPPPPAPEPPKDKDGDGVLDVDDACPDVAGLAALRGCPDTDKDGIADKDDKCVDVAGVARYNGCPVPDSDKDGINDEEDKCPQQAGVARYSGCPVPDSDKDGVNDEEDKCPSVAGTVANAGCPEVKEEIKTKVEFAARNIFFTTGSYQLAKKSFAPLNEVAQILKDNPTLQLDVEGHTDNTGDAAKNQTLSENRAAAVKAYLVAQGIEKGRLTSAGYGQDRPVADNKNAAGKAQNRRVELKLRSY</sequence>
<dbReference type="InterPro" id="IPR006664">
    <property type="entry name" value="OMP_bac"/>
</dbReference>
<dbReference type="CDD" id="cd07185">
    <property type="entry name" value="OmpA_C-like"/>
    <property type="match status" value="1"/>
</dbReference>
<comment type="caution">
    <text evidence="9">The sequence shown here is derived from an EMBL/GenBank/DDBJ whole genome shotgun (WGS) entry which is preliminary data.</text>
</comment>
<evidence type="ECO:0000256" key="7">
    <source>
        <dbReference type="SAM" id="SignalP"/>
    </source>
</evidence>
<evidence type="ECO:0000313" key="10">
    <source>
        <dbReference type="Proteomes" id="UP000290204"/>
    </source>
</evidence>
<dbReference type="Gene3D" id="3.30.1330.60">
    <property type="entry name" value="OmpA-like domain"/>
    <property type="match status" value="1"/>
</dbReference>
<evidence type="ECO:0000256" key="2">
    <source>
        <dbReference type="ARBA" id="ARBA00022729"/>
    </source>
</evidence>
<name>A0A4Q1CF02_9BACT</name>
<dbReference type="SUPFAM" id="SSF103088">
    <property type="entry name" value="OmpA-like"/>
    <property type="match status" value="1"/>
</dbReference>
<comment type="subcellular location">
    <subcellularLocation>
        <location evidence="1">Cell outer membrane</location>
    </subcellularLocation>
</comment>
<organism evidence="9 10">
    <name type="scientific">Lacibacter luteus</name>
    <dbReference type="NCBI Taxonomy" id="2508719"/>
    <lineage>
        <taxon>Bacteria</taxon>
        <taxon>Pseudomonadati</taxon>
        <taxon>Bacteroidota</taxon>
        <taxon>Chitinophagia</taxon>
        <taxon>Chitinophagales</taxon>
        <taxon>Chitinophagaceae</taxon>
        <taxon>Lacibacter</taxon>
    </lineage>
</organism>
<dbReference type="PROSITE" id="PS51123">
    <property type="entry name" value="OMPA_2"/>
    <property type="match status" value="1"/>
</dbReference>
<dbReference type="EMBL" id="SDHW01000006">
    <property type="protein sequence ID" value="RXK58349.1"/>
    <property type="molecule type" value="Genomic_DNA"/>
</dbReference>
<reference evidence="9 10" key="1">
    <citation type="submission" date="2019-01" db="EMBL/GenBank/DDBJ databases">
        <title>Lacibacter sp. strain TTM-7.</title>
        <authorList>
            <person name="Chen W.-M."/>
        </authorList>
    </citation>
    <scope>NUCLEOTIDE SEQUENCE [LARGE SCALE GENOMIC DNA]</scope>
    <source>
        <strain evidence="9 10">TTM-7</strain>
    </source>
</reference>
<feature type="region of interest" description="Disordered" evidence="6">
    <location>
        <begin position="415"/>
        <end position="435"/>
    </location>
</feature>
<protein>
    <submittedName>
        <fullName evidence="9">OmpA family protein</fullName>
    </submittedName>
</protein>